<organism evidence="5 6">
    <name type="scientific">Chelonoidis abingdonii</name>
    <name type="common">Abingdon island giant tortoise</name>
    <name type="synonym">Testudo abingdonii</name>
    <dbReference type="NCBI Taxonomy" id="106734"/>
    <lineage>
        <taxon>Eukaryota</taxon>
        <taxon>Metazoa</taxon>
        <taxon>Chordata</taxon>
        <taxon>Craniata</taxon>
        <taxon>Vertebrata</taxon>
        <taxon>Euteleostomi</taxon>
        <taxon>Archelosauria</taxon>
        <taxon>Testudinata</taxon>
        <taxon>Testudines</taxon>
        <taxon>Cryptodira</taxon>
        <taxon>Durocryptodira</taxon>
        <taxon>Testudinoidea</taxon>
        <taxon>Testudinidae</taxon>
        <taxon>Chelonoidis</taxon>
    </lineage>
</organism>
<feature type="domain" description="ATPase AAA-type core" evidence="4">
    <location>
        <begin position="331"/>
        <end position="399"/>
    </location>
</feature>
<proteinExistence type="predicted"/>
<dbReference type="GeneTree" id="ENSGT00550000075029"/>
<sequence>MERYPEGHLYGIEDEFDQQFADELEVLAEMEGGWRCVSKSGCWFVCDVLQSCLHGGVGERHPPTPPPKRRRLEAVKKLNFDVEDKVASPDFPQDDITPPPSPGDLSDMDLLHMTPPLEKDPKRVLKRPPILEDYVNVTSSDGTRVFMVLKEDHSRIGVEVRSGNWRLGWVGLFCGLQPLHLLGVPFSYLKQQVSEEVWYPIPISSSSSHHLHGEAENETSEPNEETEGADDEDESALHCLWVDRFTPRHYTELLSDDYTNRCLLKWLKLWDMVVFGKEKPVKKTKPSADAHPPFKQLKEQQNKWRSKAQFTEEILEAELDQHMRPKYKVALLCGPPGLGKTTLAHVIAKHAGYNAVEINASDDRSPDIFKTRIEAATQMKSVLGASEKPNCLIVDEIDGAPTVSPGPPSRSSWHCL</sequence>
<evidence type="ECO:0000256" key="2">
    <source>
        <dbReference type="ARBA" id="ARBA00023242"/>
    </source>
</evidence>
<keyword evidence="2" id="KW-0539">Nucleus</keyword>
<dbReference type="GO" id="GO:0005634">
    <property type="term" value="C:nucleus"/>
    <property type="evidence" value="ECO:0007669"/>
    <property type="project" value="UniProtKB-SubCell"/>
</dbReference>
<dbReference type="Proteomes" id="UP000694404">
    <property type="component" value="Unplaced"/>
</dbReference>
<keyword evidence="6" id="KW-1185">Reference proteome</keyword>
<dbReference type="GO" id="GO:0016887">
    <property type="term" value="F:ATP hydrolysis activity"/>
    <property type="evidence" value="ECO:0007669"/>
    <property type="project" value="InterPro"/>
</dbReference>
<dbReference type="AlphaFoldDB" id="A0A8C0JA51"/>
<evidence type="ECO:0000256" key="3">
    <source>
        <dbReference type="SAM" id="MobiDB-lite"/>
    </source>
</evidence>
<dbReference type="InterPro" id="IPR003959">
    <property type="entry name" value="ATPase_AAA_core"/>
</dbReference>
<dbReference type="InterPro" id="IPR027417">
    <property type="entry name" value="P-loop_NTPase"/>
</dbReference>
<accession>A0A8C0JA51</accession>
<dbReference type="SUPFAM" id="SSF52540">
    <property type="entry name" value="P-loop containing nucleoside triphosphate hydrolases"/>
    <property type="match status" value="1"/>
</dbReference>
<evidence type="ECO:0000313" key="5">
    <source>
        <dbReference type="Ensembl" id="ENSCABP00000028477.1"/>
    </source>
</evidence>
<dbReference type="Pfam" id="PF00004">
    <property type="entry name" value="AAA"/>
    <property type="match status" value="1"/>
</dbReference>
<protein>
    <submittedName>
        <fullName evidence="5">Chromosome transmission fidelity factor 18</fullName>
    </submittedName>
</protein>
<gene>
    <name evidence="5" type="primary">CHTF18</name>
</gene>
<comment type="subcellular location">
    <subcellularLocation>
        <location evidence="1">Nucleus</location>
    </subcellularLocation>
</comment>
<name>A0A8C0JA51_CHEAB</name>
<evidence type="ECO:0000259" key="4">
    <source>
        <dbReference type="Pfam" id="PF00004"/>
    </source>
</evidence>
<feature type="region of interest" description="Disordered" evidence="3">
    <location>
        <begin position="86"/>
        <end position="105"/>
    </location>
</feature>
<dbReference type="Gene3D" id="3.40.50.300">
    <property type="entry name" value="P-loop containing nucleotide triphosphate hydrolases"/>
    <property type="match status" value="1"/>
</dbReference>
<evidence type="ECO:0000313" key="6">
    <source>
        <dbReference type="Proteomes" id="UP000694404"/>
    </source>
</evidence>
<evidence type="ECO:0000256" key="1">
    <source>
        <dbReference type="ARBA" id="ARBA00004123"/>
    </source>
</evidence>
<dbReference type="CDD" id="cd00009">
    <property type="entry name" value="AAA"/>
    <property type="match status" value="1"/>
</dbReference>
<reference evidence="5" key="1">
    <citation type="submission" date="2025-08" db="UniProtKB">
        <authorList>
            <consortium name="Ensembl"/>
        </authorList>
    </citation>
    <scope>IDENTIFICATION</scope>
</reference>
<dbReference type="PANTHER" id="PTHR46765">
    <property type="entry name" value="P-LOOP CONTAINING NUCLEOSIDE TRIPHOSPHATE HYDROLASES SUPERFAMILY PROTEIN"/>
    <property type="match status" value="1"/>
</dbReference>
<feature type="compositionally biased region" description="Acidic residues" evidence="3">
    <location>
        <begin position="216"/>
        <end position="233"/>
    </location>
</feature>
<dbReference type="PANTHER" id="PTHR46765:SF1">
    <property type="entry name" value="P-LOOP CONTAINING NUCLEOSIDE TRIPHOSPHATE HYDROLASES SUPERFAMILY PROTEIN"/>
    <property type="match status" value="1"/>
</dbReference>
<dbReference type="GO" id="GO:0005524">
    <property type="term" value="F:ATP binding"/>
    <property type="evidence" value="ECO:0007669"/>
    <property type="project" value="InterPro"/>
</dbReference>
<feature type="region of interest" description="Disordered" evidence="3">
    <location>
        <begin position="282"/>
        <end position="301"/>
    </location>
</feature>
<feature type="region of interest" description="Disordered" evidence="3">
    <location>
        <begin position="206"/>
        <end position="233"/>
    </location>
</feature>
<reference evidence="5" key="2">
    <citation type="submission" date="2025-09" db="UniProtKB">
        <authorList>
            <consortium name="Ensembl"/>
        </authorList>
    </citation>
    <scope>IDENTIFICATION</scope>
</reference>
<dbReference type="Ensembl" id="ENSCABT00000031208.1">
    <property type="protein sequence ID" value="ENSCABP00000028477.1"/>
    <property type="gene ID" value="ENSCABG00000020924.1"/>
</dbReference>
<dbReference type="InterPro" id="IPR053016">
    <property type="entry name" value="CTF18-RFC_complex"/>
</dbReference>